<dbReference type="OrthoDB" id="5368863at2759"/>
<dbReference type="PANTHER" id="PTHR10142">
    <property type="entry name" value="DNA REPAIR PROTEIN COMPLEMENTING XP-A CELLS"/>
    <property type="match status" value="1"/>
</dbReference>
<dbReference type="GO" id="GO:0070914">
    <property type="term" value="P:UV-damage excision repair"/>
    <property type="evidence" value="ECO:0007669"/>
    <property type="project" value="TreeGrafter"/>
</dbReference>
<dbReference type="Gene3D" id="3.90.530.10">
    <property type="entry name" value="XPA C-terminal domain"/>
    <property type="match status" value="1"/>
</dbReference>
<sequence>MTNLNGGYINPQDRPSGFDDGDDGFGSKKQKTLEDWKREQQERRHLYENAPPPEHISQAPKCIECQVNIEMDPVMDDIFKLKVCKSCVKQHPEKYSLLTKTECKEDYFLTDPELNDPELFHKMEKPNPHSGTFARMQLFVRCEVERFAFKKWGSEEGLDKEWHRREEGKSQRREKKYQQEMLKMRMKTRAQEFTTRLKERKHGKAHVHNFSAPIDGGTNDDGYQVLRRRCIDCGLETEEVSI</sequence>
<dbReference type="GO" id="GO:0006284">
    <property type="term" value="P:base-excision repair"/>
    <property type="evidence" value="ECO:0007669"/>
    <property type="project" value="TreeGrafter"/>
</dbReference>
<evidence type="ECO:0000256" key="3">
    <source>
        <dbReference type="ARBA" id="ARBA00022723"/>
    </source>
</evidence>
<dbReference type="InterPro" id="IPR022658">
    <property type="entry name" value="XPA_CS"/>
</dbReference>
<evidence type="ECO:0000256" key="10">
    <source>
        <dbReference type="ARBA" id="ARBA00072989"/>
    </source>
</evidence>
<dbReference type="GO" id="GO:0000110">
    <property type="term" value="C:nucleotide-excision repair factor 1 complex"/>
    <property type="evidence" value="ECO:0007669"/>
    <property type="project" value="TreeGrafter"/>
</dbReference>
<accession>A0A7G3ZC14</accession>
<evidence type="ECO:0000256" key="1">
    <source>
        <dbReference type="ARBA" id="ARBA00004123"/>
    </source>
</evidence>
<dbReference type="GO" id="GO:1901255">
    <property type="term" value="P:nucleotide-excision repair involved in interstrand cross-link repair"/>
    <property type="evidence" value="ECO:0007669"/>
    <property type="project" value="TreeGrafter"/>
</dbReference>
<keyword evidence="5" id="KW-0863">Zinc-finger</keyword>
<evidence type="ECO:0000256" key="8">
    <source>
        <dbReference type="ARBA" id="ARBA00023204"/>
    </source>
</evidence>
<dbReference type="GO" id="GO:0008270">
    <property type="term" value="F:zinc ion binding"/>
    <property type="evidence" value="ECO:0007669"/>
    <property type="project" value="UniProtKB-KW"/>
</dbReference>
<dbReference type="InterPro" id="IPR022656">
    <property type="entry name" value="XPA_C"/>
</dbReference>
<organism evidence="13 14">
    <name type="scientific">Torulaspora globosa</name>
    <dbReference type="NCBI Taxonomy" id="48254"/>
    <lineage>
        <taxon>Eukaryota</taxon>
        <taxon>Fungi</taxon>
        <taxon>Dikarya</taxon>
        <taxon>Ascomycota</taxon>
        <taxon>Saccharomycotina</taxon>
        <taxon>Saccharomycetes</taxon>
        <taxon>Saccharomycetales</taxon>
        <taxon>Saccharomycetaceae</taxon>
        <taxon>Torulaspora</taxon>
    </lineage>
</organism>
<evidence type="ECO:0000256" key="6">
    <source>
        <dbReference type="ARBA" id="ARBA00022833"/>
    </source>
</evidence>
<keyword evidence="4" id="KW-0227">DNA damage</keyword>
<keyword evidence="9" id="KW-0539">Nucleus</keyword>
<keyword evidence="3" id="KW-0479">Metal-binding</keyword>
<dbReference type="EMBL" id="CP059246">
    <property type="protein sequence ID" value="QLL31050.1"/>
    <property type="molecule type" value="Genomic_DNA"/>
</dbReference>
<evidence type="ECO:0000256" key="7">
    <source>
        <dbReference type="ARBA" id="ARBA00023125"/>
    </source>
</evidence>
<evidence type="ECO:0000313" key="14">
    <source>
        <dbReference type="Proteomes" id="UP000515788"/>
    </source>
</evidence>
<evidence type="ECO:0000256" key="5">
    <source>
        <dbReference type="ARBA" id="ARBA00022771"/>
    </source>
</evidence>
<feature type="compositionally biased region" description="Basic and acidic residues" evidence="11">
    <location>
        <begin position="31"/>
        <end position="42"/>
    </location>
</feature>
<reference evidence="13 14" key="1">
    <citation type="submission" date="2020-06" db="EMBL/GenBank/DDBJ databases">
        <title>The yeast mating-type switching endonuclease HO is a domesticated member of an unorthodox homing genetic element family.</title>
        <authorList>
            <person name="Coughlan A.Y."/>
            <person name="Lombardi L."/>
            <person name="Braun-Galleani S."/>
            <person name="Martos A.R."/>
            <person name="Galeote V."/>
            <person name="Bigey F."/>
            <person name="Dequin S."/>
            <person name="Byrne K.P."/>
            <person name="Wolfe K.H."/>
        </authorList>
    </citation>
    <scope>NUCLEOTIDE SEQUENCE [LARGE SCALE GENOMIC DNA]</scope>
    <source>
        <strain evidence="13 14">CBS764</strain>
    </source>
</reference>
<dbReference type="NCBIfam" id="TIGR00598">
    <property type="entry name" value="rad14"/>
    <property type="match status" value="1"/>
</dbReference>
<dbReference type="Proteomes" id="UP000515788">
    <property type="component" value="Chromosome 1"/>
</dbReference>
<feature type="region of interest" description="Disordered" evidence="11">
    <location>
        <begin position="1"/>
        <end position="42"/>
    </location>
</feature>
<dbReference type="InterPro" id="IPR037129">
    <property type="entry name" value="XPA_sf"/>
</dbReference>
<dbReference type="SUPFAM" id="SSF46955">
    <property type="entry name" value="Putative DNA-binding domain"/>
    <property type="match status" value="1"/>
</dbReference>
<keyword evidence="7" id="KW-0238">DNA-binding</keyword>
<dbReference type="Pfam" id="PF05181">
    <property type="entry name" value="XPA_C"/>
    <property type="match status" value="1"/>
</dbReference>
<dbReference type="InterPro" id="IPR000465">
    <property type="entry name" value="XPA/RAD14"/>
</dbReference>
<dbReference type="KEGG" id="tgb:HG536_0A08670"/>
<dbReference type="CDD" id="cd21077">
    <property type="entry name" value="DBD_Rad14"/>
    <property type="match status" value="1"/>
</dbReference>
<dbReference type="GO" id="GO:0003684">
    <property type="term" value="F:damaged DNA binding"/>
    <property type="evidence" value="ECO:0007669"/>
    <property type="project" value="InterPro"/>
</dbReference>
<keyword evidence="14" id="KW-1185">Reference proteome</keyword>
<protein>
    <recommendedName>
        <fullName evidence="10">DNA repair protein RAD14</fullName>
    </recommendedName>
</protein>
<name>A0A7G3ZC14_9SACH</name>
<evidence type="ECO:0000256" key="11">
    <source>
        <dbReference type="SAM" id="MobiDB-lite"/>
    </source>
</evidence>
<dbReference type="FunFam" id="3.90.530.10:FF:000003">
    <property type="entry name" value="Dna repair rad14 protein"/>
    <property type="match status" value="1"/>
</dbReference>
<dbReference type="GeneID" id="59324147"/>
<comment type="similarity">
    <text evidence="2">Belongs to the XPA family.</text>
</comment>
<evidence type="ECO:0000259" key="12">
    <source>
        <dbReference type="Pfam" id="PF05181"/>
    </source>
</evidence>
<evidence type="ECO:0000256" key="4">
    <source>
        <dbReference type="ARBA" id="ARBA00022763"/>
    </source>
</evidence>
<gene>
    <name evidence="13" type="ORF">HG536_0A08670</name>
</gene>
<keyword evidence="6" id="KW-0862">Zinc</keyword>
<feature type="domain" description="XPA C-terminal" evidence="12">
    <location>
        <begin position="94"/>
        <end position="144"/>
    </location>
</feature>
<dbReference type="PANTHER" id="PTHR10142:SF0">
    <property type="entry name" value="DNA REPAIR PROTEIN COMPLEMENTING XP-A CELLS"/>
    <property type="match status" value="1"/>
</dbReference>
<evidence type="ECO:0000256" key="9">
    <source>
        <dbReference type="ARBA" id="ARBA00023242"/>
    </source>
</evidence>
<proteinExistence type="inferred from homology"/>
<keyword evidence="8" id="KW-0234">DNA repair</keyword>
<dbReference type="RefSeq" id="XP_037137725.1">
    <property type="nucleotide sequence ID" value="XM_037281830.1"/>
</dbReference>
<comment type="subcellular location">
    <subcellularLocation>
        <location evidence="1">Nucleus</location>
    </subcellularLocation>
</comment>
<evidence type="ECO:0000313" key="13">
    <source>
        <dbReference type="EMBL" id="QLL31050.1"/>
    </source>
</evidence>
<dbReference type="PROSITE" id="PS00753">
    <property type="entry name" value="XPA_2"/>
    <property type="match status" value="1"/>
</dbReference>
<dbReference type="InterPro" id="IPR009061">
    <property type="entry name" value="DNA-bd_dom_put_sf"/>
</dbReference>
<dbReference type="AlphaFoldDB" id="A0A7G3ZC14"/>
<dbReference type="GO" id="GO:0000715">
    <property type="term" value="P:nucleotide-excision repair, DNA damage recognition"/>
    <property type="evidence" value="ECO:0007669"/>
    <property type="project" value="TreeGrafter"/>
</dbReference>
<evidence type="ECO:0000256" key="2">
    <source>
        <dbReference type="ARBA" id="ARBA00005548"/>
    </source>
</evidence>